<feature type="transmembrane region" description="Helical" evidence="1">
    <location>
        <begin position="40"/>
        <end position="64"/>
    </location>
</feature>
<protein>
    <submittedName>
        <fullName evidence="2">ABC transporter permease</fullName>
    </submittedName>
</protein>
<feature type="transmembrane region" description="Helical" evidence="1">
    <location>
        <begin position="154"/>
        <end position="170"/>
    </location>
</feature>
<feature type="transmembrane region" description="Helical" evidence="1">
    <location>
        <begin position="12"/>
        <end position="34"/>
    </location>
</feature>
<feature type="transmembrane region" description="Helical" evidence="1">
    <location>
        <begin position="84"/>
        <end position="108"/>
    </location>
</feature>
<evidence type="ECO:0000256" key="1">
    <source>
        <dbReference type="SAM" id="Phobius"/>
    </source>
</evidence>
<keyword evidence="1" id="KW-1133">Transmembrane helix</keyword>
<dbReference type="Proteomes" id="UP000507485">
    <property type="component" value="Unassembled WGS sequence"/>
</dbReference>
<keyword evidence="1" id="KW-0812">Transmembrane</keyword>
<gene>
    <name evidence="2" type="ORF">SAMEA4552975_00093</name>
</gene>
<comment type="caution">
    <text evidence="2">The sequence shown here is derived from an EMBL/GenBank/DDBJ whole genome shotgun (WGS) entry which is preliminary data.</text>
</comment>
<sequence length="247" mass="29315">MTFIKYQNIKLFRSYSFIPPYAFFIIGIMLFYFYKNQMILPSYASSMTLLYATLSWLTIINFNLDSIQEKHMLFIQFDSKLKYLNYKMLFSFLSSIPLVMFSILYPIITNRFSESFDLYTLILSIYLHLIIVMIAVLVTSFITVQRFFSQKYSWLLLVLVYVLSIIKFAIVQSYPVLKFLLFFIPPVGNFLNLFNKTTSDIWSKEFILLNLEIVLFICIAIVLINYIYKKASIINFGIRNTHFLYVM</sequence>
<reference evidence="2 3" key="1">
    <citation type="submission" date="2020-06" db="EMBL/GenBank/DDBJ databases">
        <authorList>
            <consortium name="Pathogen Informatics"/>
        </authorList>
    </citation>
    <scope>NUCLEOTIDE SEQUENCE [LARGE SCALE GENOMIC DNA]</scope>
    <source>
        <strain evidence="2 3">A13</strain>
    </source>
</reference>
<feature type="transmembrane region" description="Helical" evidence="1">
    <location>
        <begin position="206"/>
        <end position="228"/>
    </location>
</feature>
<feature type="transmembrane region" description="Helical" evidence="1">
    <location>
        <begin position="120"/>
        <end position="142"/>
    </location>
</feature>
<organism evidence="2 3">
    <name type="scientific">Staphylococcus aureus</name>
    <dbReference type="NCBI Taxonomy" id="1280"/>
    <lineage>
        <taxon>Bacteria</taxon>
        <taxon>Bacillati</taxon>
        <taxon>Bacillota</taxon>
        <taxon>Bacilli</taxon>
        <taxon>Bacillales</taxon>
        <taxon>Staphylococcaceae</taxon>
        <taxon>Staphylococcus</taxon>
    </lineage>
</organism>
<proteinExistence type="predicted"/>
<dbReference type="AlphaFoldDB" id="A0AAN2D539"/>
<name>A0AAN2D539_STAAU</name>
<dbReference type="EMBL" id="CAIHOM010000001">
    <property type="protein sequence ID" value="CAC6978573.1"/>
    <property type="molecule type" value="Genomic_DNA"/>
</dbReference>
<accession>A0AAN2D539</accession>
<evidence type="ECO:0000313" key="3">
    <source>
        <dbReference type="Proteomes" id="UP000507485"/>
    </source>
</evidence>
<evidence type="ECO:0000313" key="2">
    <source>
        <dbReference type="EMBL" id="CAC6978573.1"/>
    </source>
</evidence>
<keyword evidence="1" id="KW-0472">Membrane</keyword>